<feature type="compositionally biased region" description="Basic residues" evidence="1">
    <location>
        <begin position="138"/>
        <end position="149"/>
    </location>
</feature>
<keyword evidence="3" id="KW-1185">Reference proteome</keyword>
<name>A0A9D5BYU1_9LILI</name>
<proteinExistence type="predicted"/>
<feature type="compositionally biased region" description="Basic and acidic residues" evidence="1">
    <location>
        <begin position="58"/>
        <end position="78"/>
    </location>
</feature>
<dbReference type="EMBL" id="JAGGNH010000009">
    <property type="protein sequence ID" value="KAJ0963517.1"/>
    <property type="molecule type" value="Genomic_DNA"/>
</dbReference>
<evidence type="ECO:0000313" key="2">
    <source>
        <dbReference type="EMBL" id="KAJ0963517.1"/>
    </source>
</evidence>
<feature type="region of interest" description="Disordered" evidence="1">
    <location>
        <begin position="38"/>
        <end position="149"/>
    </location>
</feature>
<accession>A0A9D5BYU1</accession>
<organism evidence="2 3">
    <name type="scientific">Dioscorea zingiberensis</name>
    <dbReference type="NCBI Taxonomy" id="325984"/>
    <lineage>
        <taxon>Eukaryota</taxon>
        <taxon>Viridiplantae</taxon>
        <taxon>Streptophyta</taxon>
        <taxon>Embryophyta</taxon>
        <taxon>Tracheophyta</taxon>
        <taxon>Spermatophyta</taxon>
        <taxon>Magnoliopsida</taxon>
        <taxon>Liliopsida</taxon>
        <taxon>Dioscoreales</taxon>
        <taxon>Dioscoreaceae</taxon>
        <taxon>Dioscorea</taxon>
    </lineage>
</organism>
<dbReference type="Proteomes" id="UP001085076">
    <property type="component" value="Miscellaneous, Linkage group lg09"/>
</dbReference>
<protein>
    <submittedName>
        <fullName evidence="2">Uncharacterized protein</fullName>
    </submittedName>
</protein>
<gene>
    <name evidence="2" type="ORF">J5N97_028639</name>
</gene>
<sequence>MTNMIKMRMRFPDREVLENENEVTVNKTTMITSHDIAVSQGKKPCSSPPFLLMSSMDQRAESSNEGHRRLVERVEQALKEGLGSSRPMNHSGSDSENSDEDSAMEDSEDDRTLWELQKGLRKESRARKGVQILSSVQKKSRKITKGKGG</sequence>
<evidence type="ECO:0000313" key="3">
    <source>
        <dbReference type="Proteomes" id="UP001085076"/>
    </source>
</evidence>
<dbReference type="AlphaFoldDB" id="A0A9D5BYU1"/>
<comment type="caution">
    <text evidence="2">The sequence shown here is derived from an EMBL/GenBank/DDBJ whole genome shotgun (WGS) entry which is preliminary data.</text>
</comment>
<evidence type="ECO:0000256" key="1">
    <source>
        <dbReference type="SAM" id="MobiDB-lite"/>
    </source>
</evidence>
<feature type="compositionally biased region" description="Acidic residues" evidence="1">
    <location>
        <begin position="96"/>
        <end position="109"/>
    </location>
</feature>
<reference evidence="2" key="2">
    <citation type="journal article" date="2022" name="Hortic Res">
        <title>The genome of Dioscorea zingiberensis sheds light on the biosynthesis, origin and evolution of the medicinally important diosgenin saponins.</title>
        <authorList>
            <person name="Li Y."/>
            <person name="Tan C."/>
            <person name="Li Z."/>
            <person name="Guo J."/>
            <person name="Li S."/>
            <person name="Chen X."/>
            <person name="Wang C."/>
            <person name="Dai X."/>
            <person name="Yang H."/>
            <person name="Song W."/>
            <person name="Hou L."/>
            <person name="Xu J."/>
            <person name="Tong Z."/>
            <person name="Xu A."/>
            <person name="Yuan X."/>
            <person name="Wang W."/>
            <person name="Yang Q."/>
            <person name="Chen L."/>
            <person name="Sun Z."/>
            <person name="Wang K."/>
            <person name="Pan B."/>
            <person name="Chen J."/>
            <person name="Bao Y."/>
            <person name="Liu F."/>
            <person name="Qi X."/>
            <person name="Gang D.R."/>
            <person name="Wen J."/>
            <person name="Li J."/>
        </authorList>
    </citation>
    <scope>NUCLEOTIDE SEQUENCE</scope>
    <source>
        <strain evidence="2">Dzin_1.0</strain>
    </source>
</reference>
<reference evidence="2" key="1">
    <citation type="submission" date="2021-03" db="EMBL/GenBank/DDBJ databases">
        <authorList>
            <person name="Li Z."/>
            <person name="Yang C."/>
        </authorList>
    </citation>
    <scope>NUCLEOTIDE SEQUENCE</scope>
    <source>
        <strain evidence="2">Dzin_1.0</strain>
        <tissue evidence="2">Leaf</tissue>
    </source>
</reference>
<feature type="compositionally biased region" description="Basic and acidic residues" evidence="1">
    <location>
        <begin position="110"/>
        <end position="123"/>
    </location>
</feature>